<dbReference type="PIRSF" id="PIRSF001456">
    <property type="entry name" value="Chorismate_synth"/>
    <property type="match status" value="1"/>
</dbReference>
<feature type="binding site" evidence="11">
    <location>
        <position position="344"/>
    </location>
    <ligand>
        <name>FMN</name>
        <dbReference type="ChEBI" id="CHEBI:58210"/>
    </ligand>
</feature>
<comment type="function">
    <text evidence="11">Catalyzes the anti-1,4-elimination of the C-3 phosphate and the C-6 proR hydrogen from 5-enolpyruvylshikimate-3-phosphate (EPSP) to yield chorismate, which is the branch point compound that serves as the starting substrate for the three terminal pathways of aromatic amino acid biosynthesis. This reaction introduces a second double bond into the aromatic ring system.</text>
</comment>
<dbReference type="STRING" id="981222.Cabther_A0291"/>
<dbReference type="PANTHER" id="PTHR21085:SF0">
    <property type="entry name" value="CHORISMATE SYNTHASE"/>
    <property type="match status" value="1"/>
</dbReference>
<evidence type="ECO:0000256" key="1">
    <source>
        <dbReference type="ARBA" id="ARBA00005044"/>
    </source>
</evidence>
<evidence type="ECO:0000256" key="10">
    <source>
        <dbReference type="ARBA" id="ARBA00023239"/>
    </source>
</evidence>
<evidence type="ECO:0000256" key="4">
    <source>
        <dbReference type="ARBA" id="ARBA00022605"/>
    </source>
</evidence>
<feature type="binding site" evidence="11">
    <location>
        <position position="303"/>
    </location>
    <ligand>
        <name>FMN</name>
        <dbReference type="ChEBI" id="CHEBI:58210"/>
    </ligand>
</feature>
<keyword evidence="6 11" id="KW-0288">FMN</keyword>
<dbReference type="EC" id="4.2.3.5" evidence="3 11"/>
<dbReference type="Gene3D" id="3.60.150.10">
    <property type="entry name" value="Chorismate synthase AroC"/>
    <property type="match status" value="1"/>
</dbReference>
<dbReference type="FunFam" id="3.60.150.10:FF:000002">
    <property type="entry name" value="Chorismate synthase"/>
    <property type="match status" value="1"/>
</dbReference>
<evidence type="ECO:0000256" key="6">
    <source>
        <dbReference type="ARBA" id="ARBA00022643"/>
    </source>
</evidence>
<evidence type="ECO:0000256" key="8">
    <source>
        <dbReference type="ARBA" id="ARBA00022857"/>
    </source>
</evidence>
<feature type="binding site" evidence="11">
    <location>
        <position position="46"/>
    </location>
    <ligand>
        <name>NADP(+)</name>
        <dbReference type="ChEBI" id="CHEBI:58349"/>
    </ligand>
</feature>
<comment type="cofactor">
    <cofactor evidence="11 12">
        <name>FMNH2</name>
        <dbReference type="ChEBI" id="CHEBI:57618"/>
    </cofactor>
    <text evidence="11 12">Reduced FMN (FMNH(2)).</text>
</comment>
<keyword evidence="9 11" id="KW-0057">Aromatic amino acid biosynthesis</keyword>
<dbReference type="InterPro" id="IPR020541">
    <property type="entry name" value="Chorismate_synthase_CS"/>
</dbReference>
<dbReference type="GO" id="GO:0010181">
    <property type="term" value="F:FMN binding"/>
    <property type="evidence" value="ECO:0007669"/>
    <property type="project" value="TreeGrafter"/>
</dbReference>
<dbReference type="RefSeq" id="WP_014098796.1">
    <property type="nucleotide sequence ID" value="NC_016024.1"/>
</dbReference>
<dbReference type="HOGENOM" id="CLU_034547_2_0_0"/>
<keyword evidence="5 11" id="KW-0285">Flavoprotein</keyword>
<dbReference type="UniPathway" id="UPA00053">
    <property type="reaction ID" value="UER00090"/>
</dbReference>
<comment type="similarity">
    <text evidence="2 11 12">Belongs to the chorismate synthase family.</text>
</comment>
<keyword evidence="7 11" id="KW-0274">FAD</keyword>
<dbReference type="GO" id="GO:0009073">
    <property type="term" value="P:aromatic amino acid family biosynthetic process"/>
    <property type="evidence" value="ECO:0007669"/>
    <property type="project" value="UniProtKB-KW"/>
</dbReference>
<feature type="binding site" evidence="11">
    <location>
        <begin position="259"/>
        <end position="260"/>
    </location>
    <ligand>
        <name>FMN</name>
        <dbReference type="ChEBI" id="CHEBI:58210"/>
    </ligand>
</feature>
<dbReference type="GO" id="GO:0004107">
    <property type="term" value="F:chorismate synthase activity"/>
    <property type="evidence" value="ECO:0007669"/>
    <property type="project" value="UniProtKB-UniRule"/>
</dbReference>
<dbReference type="KEGG" id="ctm:Cabther_A0291"/>
<dbReference type="GO" id="GO:0008652">
    <property type="term" value="P:amino acid biosynthetic process"/>
    <property type="evidence" value="ECO:0007669"/>
    <property type="project" value="UniProtKB-KW"/>
</dbReference>
<dbReference type="PROSITE" id="PS00788">
    <property type="entry name" value="CHORISMATE_SYNTHASE_2"/>
    <property type="match status" value="1"/>
</dbReference>
<evidence type="ECO:0000313" key="14">
    <source>
        <dbReference type="Proteomes" id="UP000006791"/>
    </source>
</evidence>
<evidence type="ECO:0000313" key="13">
    <source>
        <dbReference type="EMBL" id="AEP11058.1"/>
    </source>
</evidence>
<dbReference type="InterPro" id="IPR000453">
    <property type="entry name" value="Chorismate_synth"/>
</dbReference>
<evidence type="ECO:0000256" key="12">
    <source>
        <dbReference type="RuleBase" id="RU000605"/>
    </source>
</evidence>
<dbReference type="Proteomes" id="UP000006791">
    <property type="component" value="Chromosome 1"/>
</dbReference>
<name>G2LDZ6_CHLTF</name>
<accession>G2LDZ6</accession>
<evidence type="ECO:0000256" key="7">
    <source>
        <dbReference type="ARBA" id="ARBA00022827"/>
    </source>
</evidence>
<keyword evidence="10 11" id="KW-0456">Lyase</keyword>
<feature type="binding site" evidence="11">
    <location>
        <begin position="137"/>
        <end position="139"/>
    </location>
    <ligand>
        <name>FMN</name>
        <dbReference type="ChEBI" id="CHEBI:58210"/>
    </ligand>
</feature>
<dbReference type="CDD" id="cd07304">
    <property type="entry name" value="Chorismate_synthase"/>
    <property type="match status" value="1"/>
</dbReference>
<dbReference type="EMBL" id="CP002514">
    <property type="protein sequence ID" value="AEP11058.1"/>
    <property type="molecule type" value="Genomic_DNA"/>
</dbReference>
<evidence type="ECO:0000256" key="9">
    <source>
        <dbReference type="ARBA" id="ARBA00023141"/>
    </source>
</evidence>
<evidence type="ECO:0000256" key="2">
    <source>
        <dbReference type="ARBA" id="ARBA00008014"/>
    </source>
</evidence>
<dbReference type="NCBIfam" id="NF003793">
    <property type="entry name" value="PRK05382.1"/>
    <property type="match status" value="1"/>
</dbReference>
<dbReference type="PROSITE" id="PS00787">
    <property type="entry name" value="CHORISMATE_SYNTHASE_1"/>
    <property type="match status" value="1"/>
</dbReference>
<keyword evidence="4 11" id="KW-0028">Amino-acid biosynthesis</keyword>
<comment type="subunit">
    <text evidence="11">Homotetramer.</text>
</comment>
<dbReference type="HAMAP" id="MF_00300">
    <property type="entry name" value="Chorismate_synth"/>
    <property type="match status" value="1"/>
</dbReference>
<comment type="pathway">
    <text evidence="1 11 12">Metabolic intermediate biosynthesis; chorismate biosynthesis; chorismate from D-erythrose 4-phosphate and phosphoenolpyruvate: step 7/7.</text>
</comment>
<keyword evidence="8 11" id="KW-0521">NADP</keyword>
<proteinExistence type="inferred from homology"/>
<protein>
    <recommendedName>
        <fullName evidence="3 11">Chorismate synthase</fullName>
        <shortName evidence="11">CS</shortName>
        <ecNumber evidence="3 11">4.2.3.5</ecNumber>
    </recommendedName>
    <alternativeName>
        <fullName evidence="11">5-enolpyruvylshikimate-3-phosphate phospholyase</fullName>
    </alternativeName>
</protein>
<reference evidence="13 14" key="1">
    <citation type="journal article" date="2012" name="Environ. Microbiol.">
        <title>Complete genome of Candidatus Chloracidobacterium thermophilum, a chlorophyll-based photoheterotroph belonging to the phylum Acidobacteria.</title>
        <authorList>
            <person name="Garcia Costas A.M."/>
            <person name="Liu Z."/>
            <person name="Tomsho L.P."/>
            <person name="Schuster S.C."/>
            <person name="Ward D.M."/>
            <person name="Bryant D.A."/>
        </authorList>
    </citation>
    <scope>NUCLEOTIDE SEQUENCE [LARGE SCALE GENOMIC DNA]</scope>
    <source>
        <strain evidence="13 14">B</strain>
    </source>
</reference>
<dbReference type="NCBIfam" id="TIGR00033">
    <property type="entry name" value="aroC"/>
    <property type="match status" value="1"/>
</dbReference>
<dbReference type="AlphaFoldDB" id="G2LDZ6"/>
<evidence type="ECO:0000256" key="11">
    <source>
        <dbReference type="HAMAP-Rule" id="MF_00300"/>
    </source>
</evidence>
<comment type="catalytic activity">
    <reaction evidence="11 12">
        <text>5-O-(1-carboxyvinyl)-3-phosphoshikimate = chorismate + phosphate</text>
        <dbReference type="Rhea" id="RHEA:21020"/>
        <dbReference type="ChEBI" id="CHEBI:29748"/>
        <dbReference type="ChEBI" id="CHEBI:43474"/>
        <dbReference type="ChEBI" id="CHEBI:57701"/>
        <dbReference type="EC" id="4.2.3.5"/>
    </reaction>
</comment>
<feature type="binding site" evidence="11">
    <location>
        <begin position="318"/>
        <end position="322"/>
    </location>
    <ligand>
        <name>FMN</name>
        <dbReference type="ChEBI" id="CHEBI:58210"/>
    </ligand>
</feature>
<organism evidence="13 14">
    <name type="scientific">Chloracidobacterium thermophilum (strain B)</name>
    <dbReference type="NCBI Taxonomy" id="981222"/>
    <lineage>
        <taxon>Bacteria</taxon>
        <taxon>Pseudomonadati</taxon>
        <taxon>Acidobacteriota</taxon>
        <taxon>Terriglobia</taxon>
        <taxon>Terriglobales</taxon>
        <taxon>Acidobacteriaceae</taxon>
        <taxon>Chloracidobacterium</taxon>
    </lineage>
</organism>
<dbReference type="SUPFAM" id="SSF103263">
    <property type="entry name" value="Chorismate synthase, AroC"/>
    <property type="match status" value="1"/>
</dbReference>
<gene>
    <name evidence="11" type="primary">aroC</name>
    <name evidence="13" type="ordered locus">Cabther_A0291</name>
</gene>
<evidence type="ECO:0000256" key="3">
    <source>
        <dbReference type="ARBA" id="ARBA00013036"/>
    </source>
</evidence>
<dbReference type="GO" id="GO:0005829">
    <property type="term" value="C:cytosol"/>
    <property type="evidence" value="ECO:0007669"/>
    <property type="project" value="TreeGrafter"/>
</dbReference>
<evidence type="ECO:0000256" key="5">
    <source>
        <dbReference type="ARBA" id="ARBA00022630"/>
    </source>
</evidence>
<dbReference type="Pfam" id="PF01264">
    <property type="entry name" value="Chorismate_synt"/>
    <property type="match status" value="1"/>
</dbReference>
<dbReference type="PANTHER" id="PTHR21085">
    <property type="entry name" value="CHORISMATE SYNTHASE"/>
    <property type="match status" value="1"/>
</dbReference>
<dbReference type="GO" id="GO:0009423">
    <property type="term" value="P:chorismate biosynthetic process"/>
    <property type="evidence" value="ECO:0007669"/>
    <property type="project" value="UniProtKB-UniRule"/>
</dbReference>
<feature type="binding site" evidence="11">
    <location>
        <position position="40"/>
    </location>
    <ligand>
        <name>NADP(+)</name>
        <dbReference type="ChEBI" id="CHEBI:58349"/>
    </ligand>
</feature>
<sequence>MLRFITAGESHGPALVTIVEGLPAGLPIDVAAIDAQLHRRQLGYGRGGRMKIERDRVEVLSGLRHGRTLGSPVALLIRNADFENWQAVMASQPTPEWDAIADDPKKSRRVTRPRPGHADLAGGLKYATHDLRDILERASARETAARVAAGALARQLLAVFGVEIASHVIRVGGVPADDVLADAPWERIAAVQDSPVLRCIDPAIEAEMVAAVDAARERGDTLGGAFEVVVRGLPVGLGTHTQWDLRLDGRLAQALMSIQAVKAVEIGAGVAVSQRSGAQLHDEIAYDGTGFTRPTNHAGGLEGGMTNGQPLRLRGHLKPISTLRRALQSVDVLTKETQAAAFERSDTTAVPAAGVIAEAMTALVLAQVWCEKFGGDSLVEMQRNVAGYQAQVASY</sequence>
<dbReference type="InterPro" id="IPR035904">
    <property type="entry name" value="Chorismate_synth_AroC_sf"/>
</dbReference>
<keyword evidence="14" id="KW-1185">Reference proteome</keyword>